<keyword evidence="4" id="KW-1185">Reference proteome</keyword>
<keyword evidence="2" id="KW-0472">Membrane</keyword>
<reference evidence="3" key="1">
    <citation type="submission" date="2021-06" db="EMBL/GenBank/DDBJ databases">
        <title>Parelaphostrongylus tenuis whole genome reference sequence.</title>
        <authorList>
            <person name="Garwood T.J."/>
            <person name="Larsen P.A."/>
            <person name="Fountain-Jones N.M."/>
            <person name="Garbe J.R."/>
            <person name="Macchietto M.G."/>
            <person name="Kania S.A."/>
            <person name="Gerhold R.W."/>
            <person name="Richards J.E."/>
            <person name="Wolf T.M."/>
        </authorList>
    </citation>
    <scope>NUCLEOTIDE SEQUENCE</scope>
    <source>
        <strain evidence="3">MNPRO001-30</strain>
        <tissue evidence="3">Meninges</tissue>
    </source>
</reference>
<gene>
    <name evidence="3" type="ORF">KIN20_018273</name>
</gene>
<name>A0AAD5QS01_PARTN</name>
<feature type="transmembrane region" description="Helical" evidence="2">
    <location>
        <begin position="53"/>
        <end position="74"/>
    </location>
</feature>
<sequence length="201" mass="21888">MTKIAQLTKRQSVDREPTTASNLHPTDPNGVGLGAKMNIHQHTAKNPTLHERLFIMLLLATIPAVFGCGVLPAGQGSTRNLTVTGFTSPVAMAYSTATSVQAIVPGIAISETGSTGFVQRLIMQAVYDVPESQARSAFLSDAVISTTLNQLINSYLRTIDVPKRSSNVIDPDNPIYSMQEHVFKAYSFLHVLRKKHRQSLD</sequence>
<comment type="caution">
    <text evidence="3">The sequence shown here is derived from an EMBL/GenBank/DDBJ whole genome shotgun (WGS) entry which is preliminary data.</text>
</comment>
<proteinExistence type="predicted"/>
<evidence type="ECO:0000256" key="1">
    <source>
        <dbReference type="SAM" id="MobiDB-lite"/>
    </source>
</evidence>
<dbReference type="EMBL" id="JAHQIW010003642">
    <property type="protein sequence ID" value="KAJ1359515.1"/>
    <property type="molecule type" value="Genomic_DNA"/>
</dbReference>
<evidence type="ECO:0000313" key="3">
    <source>
        <dbReference type="EMBL" id="KAJ1359515.1"/>
    </source>
</evidence>
<organism evidence="3 4">
    <name type="scientific">Parelaphostrongylus tenuis</name>
    <name type="common">Meningeal worm</name>
    <dbReference type="NCBI Taxonomy" id="148309"/>
    <lineage>
        <taxon>Eukaryota</taxon>
        <taxon>Metazoa</taxon>
        <taxon>Ecdysozoa</taxon>
        <taxon>Nematoda</taxon>
        <taxon>Chromadorea</taxon>
        <taxon>Rhabditida</taxon>
        <taxon>Rhabditina</taxon>
        <taxon>Rhabditomorpha</taxon>
        <taxon>Strongyloidea</taxon>
        <taxon>Metastrongylidae</taxon>
        <taxon>Parelaphostrongylus</taxon>
    </lineage>
</organism>
<keyword evidence="2" id="KW-0812">Transmembrane</keyword>
<dbReference type="Proteomes" id="UP001196413">
    <property type="component" value="Unassembled WGS sequence"/>
</dbReference>
<evidence type="ECO:0000313" key="4">
    <source>
        <dbReference type="Proteomes" id="UP001196413"/>
    </source>
</evidence>
<evidence type="ECO:0000256" key="2">
    <source>
        <dbReference type="SAM" id="Phobius"/>
    </source>
</evidence>
<protein>
    <submittedName>
        <fullName evidence="3">Uncharacterized protein</fullName>
    </submittedName>
</protein>
<feature type="region of interest" description="Disordered" evidence="1">
    <location>
        <begin position="1"/>
        <end position="29"/>
    </location>
</feature>
<accession>A0AAD5QS01</accession>
<dbReference type="AlphaFoldDB" id="A0AAD5QS01"/>
<keyword evidence="2" id="KW-1133">Transmembrane helix</keyword>